<evidence type="ECO:0000313" key="2">
    <source>
        <dbReference type="Proteomes" id="UP001054889"/>
    </source>
</evidence>
<proteinExistence type="predicted"/>
<sequence>MPPPHGWGATTTTWPYPPSPAAAATATAAAASSLFPPYVTTQAPTWNGFHSLARPT</sequence>
<dbReference type="Proteomes" id="UP001054889">
    <property type="component" value="Unassembled WGS sequence"/>
</dbReference>
<dbReference type="EMBL" id="BQKI01000079">
    <property type="protein sequence ID" value="GJN26227.1"/>
    <property type="molecule type" value="Genomic_DNA"/>
</dbReference>
<dbReference type="AlphaFoldDB" id="A0AAV5EUZ9"/>
<organism evidence="1 2">
    <name type="scientific">Eleusine coracana subsp. coracana</name>
    <dbReference type="NCBI Taxonomy" id="191504"/>
    <lineage>
        <taxon>Eukaryota</taxon>
        <taxon>Viridiplantae</taxon>
        <taxon>Streptophyta</taxon>
        <taxon>Embryophyta</taxon>
        <taxon>Tracheophyta</taxon>
        <taxon>Spermatophyta</taxon>
        <taxon>Magnoliopsida</taxon>
        <taxon>Liliopsida</taxon>
        <taxon>Poales</taxon>
        <taxon>Poaceae</taxon>
        <taxon>PACMAD clade</taxon>
        <taxon>Chloridoideae</taxon>
        <taxon>Cynodonteae</taxon>
        <taxon>Eleusininae</taxon>
        <taxon>Eleusine</taxon>
    </lineage>
</organism>
<comment type="caution">
    <text evidence="1">The sequence shown here is derived from an EMBL/GenBank/DDBJ whole genome shotgun (WGS) entry which is preliminary data.</text>
</comment>
<gene>
    <name evidence="1" type="primary">gb14142</name>
    <name evidence="1" type="ORF">PR202_gb14142</name>
</gene>
<evidence type="ECO:0000313" key="1">
    <source>
        <dbReference type="EMBL" id="GJN26227.1"/>
    </source>
</evidence>
<reference evidence="1" key="2">
    <citation type="submission" date="2021-12" db="EMBL/GenBank/DDBJ databases">
        <title>Resequencing data analysis of finger millet.</title>
        <authorList>
            <person name="Hatakeyama M."/>
            <person name="Aluri S."/>
            <person name="Balachadran M.T."/>
            <person name="Sivarajan S.R."/>
            <person name="Poveda L."/>
            <person name="Shimizu-Inatsugi R."/>
            <person name="Schlapbach R."/>
            <person name="Sreeman S.M."/>
            <person name="Shimizu K.K."/>
        </authorList>
    </citation>
    <scope>NUCLEOTIDE SEQUENCE</scope>
</reference>
<accession>A0AAV5EUZ9</accession>
<name>A0AAV5EUZ9_ELECO</name>
<keyword evidence="2" id="KW-1185">Reference proteome</keyword>
<protein>
    <submittedName>
        <fullName evidence="1">Uncharacterized protein</fullName>
    </submittedName>
</protein>
<reference evidence="1" key="1">
    <citation type="journal article" date="2018" name="DNA Res.">
        <title>Multiple hybrid de novo genome assembly of finger millet, an orphan allotetraploid crop.</title>
        <authorList>
            <person name="Hatakeyama M."/>
            <person name="Aluri S."/>
            <person name="Balachadran M.T."/>
            <person name="Sivarajan S.R."/>
            <person name="Patrignani A."/>
            <person name="Gruter S."/>
            <person name="Poveda L."/>
            <person name="Shimizu-Inatsugi R."/>
            <person name="Baeten J."/>
            <person name="Francoijs K.J."/>
            <person name="Nataraja K.N."/>
            <person name="Reddy Y.A.N."/>
            <person name="Phadnis S."/>
            <person name="Ravikumar R.L."/>
            <person name="Schlapbach R."/>
            <person name="Sreeman S.M."/>
            <person name="Shimizu K.K."/>
        </authorList>
    </citation>
    <scope>NUCLEOTIDE SEQUENCE</scope>
</reference>